<feature type="region of interest" description="Disordered" evidence="1">
    <location>
        <begin position="27"/>
        <end position="54"/>
    </location>
</feature>
<keyword evidence="2" id="KW-0732">Signal</keyword>
<dbReference type="PROSITE" id="PS51257">
    <property type="entry name" value="PROKAR_LIPOPROTEIN"/>
    <property type="match status" value="1"/>
</dbReference>
<feature type="chain" id="PRO_5046800636" description="DUF306 domain-containing protein" evidence="2">
    <location>
        <begin position="25"/>
        <end position="189"/>
    </location>
</feature>
<evidence type="ECO:0008006" key="5">
    <source>
        <dbReference type="Google" id="ProtNLM"/>
    </source>
</evidence>
<accession>A0ABY5L9H7</accession>
<organism evidence="3 4">
    <name type="scientific">Sphingomonas qomolangmaensis</name>
    <dbReference type="NCBI Taxonomy" id="2918765"/>
    <lineage>
        <taxon>Bacteria</taxon>
        <taxon>Pseudomonadati</taxon>
        <taxon>Pseudomonadota</taxon>
        <taxon>Alphaproteobacteria</taxon>
        <taxon>Sphingomonadales</taxon>
        <taxon>Sphingomonadaceae</taxon>
        <taxon>Sphingomonas</taxon>
    </lineage>
</organism>
<evidence type="ECO:0000313" key="4">
    <source>
        <dbReference type="Proteomes" id="UP001058533"/>
    </source>
</evidence>
<name>A0ABY5L9H7_9SPHN</name>
<protein>
    <recommendedName>
        <fullName evidence="5">DUF306 domain-containing protein</fullName>
    </recommendedName>
</protein>
<dbReference type="Proteomes" id="UP001058533">
    <property type="component" value="Chromosome"/>
</dbReference>
<gene>
    <name evidence="3" type="ORF">NMP03_15910</name>
</gene>
<evidence type="ECO:0000313" key="3">
    <source>
        <dbReference type="EMBL" id="UUL82631.1"/>
    </source>
</evidence>
<dbReference type="RefSeq" id="WP_256506475.1">
    <property type="nucleotide sequence ID" value="NZ_CP101740.1"/>
</dbReference>
<feature type="compositionally biased region" description="Low complexity" evidence="1">
    <location>
        <begin position="34"/>
        <end position="45"/>
    </location>
</feature>
<evidence type="ECO:0000256" key="1">
    <source>
        <dbReference type="SAM" id="MobiDB-lite"/>
    </source>
</evidence>
<evidence type="ECO:0000256" key="2">
    <source>
        <dbReference type="SAM" id="SignalP"/>
    </source>
</evidence>
<dbReference type="EMBL" id="CP101740">
    <property type="protein sequence ID" value="UUL82631.1"/>
    <property type="molecule type" value="Genomic_DNA"/>
</dbReference>
<proteinExistence type="predicted"/>
<reference evidence="3" key="1">
    <citation type="submission" date="2022-07" db="EMBL/GenBank/DDBJ databases">
        <title>Sphingomonas sp. nov., a novel bacterium isolated from the north slope of the Mount Everest.</title>
        <authorList>
            <person name="Cui X."/>
            <person name="Liu Y."/>
        </authorList>
    </citation>
    <scope>NUCLEOTIDE SEQUENCE</scope>
    <source>
        <strain evidence="3">S5-59</strain>
    </source>
</reference>
<sequence>MISSRANRRTLTLAALLVVAGCDAEPTPAPAPAQPDAEATPEIATAPPPRASSVAGALPTPELDNVGTALGSWVLRDGSAMFGPPDARAYFILSCDRDARRVRMARTDRRGDASRIQVVTPSASATMTATVEPGPPRVVAGSLSADDMFFAALLATDDRFGVRIDQHRTLAMPMAPEVRTVIERCRRPV</sequence>
<keyword evidence="4" id="KW-1185">Reference proteome</keyword>
<feature type="signal peptide" evidence="2">
    <location>
        <begin position="1"/>
        <end position="24"/>
    </location>
</feature>